<evidence type="ECO:0000313" key="4">
    <source>
        <dbReference type="Proteomes" id="UP001176961"/>
    </source>
</evidence>
<reference evidence="3" key="1">
    <citation type="submission" date="2023-07" db="EMBL/GenBank/DDBJ databases">
        <authorList>
            <consortium name="CYATHOMIX"/>
        </authorList>
    </citation>
    <scope>NUCLEOTIDE SEQUENCE</scope>
    <source>
        <strain evidence="3">N/A</strain>
    </source>
</reference>
<feature type="domain" description="Fungal lipase-type" evidence="2">
    <location>
        <begin position="101"/>
        <end position="238"/>
    </location>
</feature>
<dbReference type="AlphaFoldDB" id="A0AA36DTY3"/>
<organism evidence="3 4">
    <name type="scientific">Cylicocyclus nassatus</name>
    <name type="common">Nematode worm</name>
    <dbReference type="NCBI Taxonomy" id="53992"/>
    <lineage>
        <taxon>Eukaryota</taxon>
        <taxon>Metazoa</taxon>
        <taxon>Ecdysozoa</taxon>
        <taxon>Nematoda</taxon>
        <taxon>Chromadorea</taxon>
        <taxon>Rhabditida</taxon>
        <taxon>Rhabditina</taxon>
        <taxon>Rhabditomorpha</taxon>
        <taxon>Strongyloidea</taxon>
        <taxon>Strongylidae</taxon>
        <taxon>Cylicocyclus</taxon>
    </lineage>
</organism>
<protein>
    <recommendedName>
        <fullName evidence="2">Fungal lipase-type domain-containing protein</fullName>
    </recommendedName>
</protein>
<dbReference type="InterPro" id="IPR002921">
    <property type="entry name" value="Fungal_lipase-type"/>
</dbReference>
<dbReference type="EMBL" id="CATQJL010000112">
    <property type="protein sequence ID" value="CAJ0593714.1"/>
    <property type="molecule type" value="Genomic_DNA"/>
</dbReference>
<dbReference type="PANTHER" id="PTHR45908:SF19">
    <property type="entry name" value="FUNGAL LIPASE-LIKE DOMAIN-CONTAINING PROTEIN"/>
    <property type="match status" value="1"/>
</dbReference>
<proteinExistence type="predicted"/>
<evidence type="ECO:0000256" key="1">
    <source>
        <dbReference type="SAM" id="SignalP"/>
    </source>
</evidence>
<comment type="caution">
    <text evidence="3">The sequence shown here is derived from an EMBL/GenBank/DDBJ whole genome shotgun (WGS) entry which is preliminary data.</text>
</comment>
<evidence type="ECO:0000259" key="2">
    <source>
        <dbReference type="Pfam" id="PF01764"/>
    </source>
</evidence>
<evidence type="ECO:0000313" key="3">
    <source>
        <dbReference type="EMBL" id="CAJ0593714.1"/>
    </source>
</evidence>
<name>A0AA36DTY3_CYLNA</name>
<keyword evidence="1" id="KW-0732">Signal</keyword>
<keyword evidence="4" id="KW-1185">Reference proteome</keyword>
<dbReference type="Proteomes" id="UP001176961">
    <property type="component" value="Unassembled WGS sequence"/>
</dbReference>
<dbReference type="Pfam" id="PF01764">
    <property type="entry name" value="Lipase_3"/>
    <property type="match status" value="1"/>
</dbReference>
<gene>
    <name evidence="3" type="ORF">CYNAS_LOCUS5697</name>
</gene>
<accession>A0AA36DTY3</accession>
<dbReference type="Gene3D" id="3.40.50.1820">
    <property type="entry name" value="alpha/beta hydrolase"/>
    <property type="match status" value="1"/>
</dbReference>
<dbReference type="SUPFAM" id="SSF53474">
    <property type="entry name" value="alpha/beta-Hydrolases"/>
    <property type="match status" value="1"/>
</dbReference>
<dbReference type="PANTHER" id="PTHR45908">
    <property type="entry name" value="PROTEIN CBG11750-RELATED"/>
    <property type="match status" value="1"/>
</dbReference>
<sequence length="331" mass="37879">MEPLHPGGRSMLFIFSFLCALFVDVFAKERENRVKTTNDAELFSLHQALWVFDFAAAAYGQDPNLCLVKHNASLVYRLTLPCDYSKDECWGYVAMRDGWIIVAFRGTRTKVQLITELIESMSEPKKKIRAGGAVQHYFYIALNAVWRQMHVVLRKLHATYPDYQIMFTGHSLGGALASLASTVFAHRHPALQSKIHLITYGQPRVGNFDYAQAHSRLVPKSWRIVHKYDLVAHLPLCAFRLLSRSCTSLHNHSPYHHGTEVWFPSNMTANSMYRICEGMPIFEDDDCSNGYYLHYGVRDHVRYFEHEVSEYGSNGCVDSPDPPSQQLNTLR</sequence>
<dbReference type="InterPro" id="IPR029058">
    <property type="entry name" value="AB_hydrolase_fold"/>
</dbReference>
<dbReference type="GO" id="GO:0006629">
    <property type="term" value="P:lipid metabolic process"/>
    <property type="evidence" value="ECO:0007669"/>
    <property type="project" value="InterPro"/>
</dbReference>
<dbReference type="CDD" id="cd00519">
    <property type="entry name" value="Lipase_3"/>
    <property type="match status" value="1"/>
</dbReference>
<feature type="chain" id="PRO_5041349995" description="Fungal lipase-type domain-containing protein" evidence="1">
    <location>
        <begin position="28"/>
        <end position="331"/>
    </location>
</feature>
<feature type="signal peptide" evidence="1">
    <location>
        <begin position="1"/>
        <end position="27"/>
    </location>
</feature>